<dbReference type="AlphaFoldDB" id="A0A812DDU5"/>
<keyword evidence="3" id="KW-1185">Reference proteome</keyword>
<accession>A0A812DDU5</accession>
<feature type="region of interest" description="Disordered" evidence="1">
    <location>
        <begin position="90"/>
        <end position="109"/>
    </location>
</feature>
<sequence>MARKPPSIPLAPSQTRPRRAKWDGRTNRLRADTTRNATRPPHPSRGRWLGQFLPSRTSPRISRSTIISVEPILRANRASVVRGGRGQMIGRRRAPSFGTTAGRARPRFPAADGPRCGYWFVRPGRHGHPPVRHRSPASHRAASFRQAAHHGQHVRIAGGDIGQRHEHPPITAHSA</sequence>
<feature type="region of interest" description="Disordered" evidence="1">
    <location>
        <begin position="128"/>
        <end position="151"/>
    </location>
</feature>
<protein>
    <submittedName>
        <fullName evidence="2">Uncharacterized protein</fullName>
    </submittedName>
</protein>
<evidence type="ECO:0000313" key="3">
    <source>
        <dbReference type="Proteomes" id="UP000597762"/>
    </source>
</evidence>
<name>A0A812DDU5_ACAPH</name>
<dbReference type="EMBL" id="CAHIKZ030003405">
    <property type="protein sequence ID" value="CAE1299869.1"/>
    <property type="molecule type" value="Genomic_DNA"/>
</dbReference>
<feature type="compositionally biased region" description="Basic and acidic residues" evidence="1">
    <location>
        <begin position="20"/>
        <end position="33"/>
    </location>
</feature>
<reference evidence="2" key="1">
    <citation type="submission" date="2021-01" db="EMBL/GenBank/DDBJ databases">
        <authorList>
            <person name="Li R."/>
            <person name="Bekaert M."/>
        </authorList>
    </citation>
    <scope>NUCLEOTIDE SEQUENCE</scope>
    <source>
        <strain evidence="2">Farmed</strain>
    </source>
</reference>
<proteinExistence type="predicted"/>
<organism evidence="2 3">
    <name type="scientific">Acanthosepion pharaonis</name>
    <name type="common">Pharaoh cuttlefish</name>
    <name type="synonym">Sepia pharaonis</name>
    <dbReference type="NCBI Taxonomy" id="158019"/>
    <lineage>
        <taxon>Eukaryota</taxon>
        <taxon>Metazoa</taxon>
        <taxon>Spiralia</taxon>
        <taxon>Lophotrochozoa</taxon>
        <taxon>Mollusca</taxon>
        <taxon>Cephalopoda</taxon>
        <taxon>Coleoidea</taxon>
        <taxon>Decapodiformes</taxon>
        <taxon>Sepiida</taxon>
        <taxon>Sepiina</taxon>
        <taxon>Sepiidae</taxon>
        <taxon>Acanthosepion</taxon>
    </lineage>
</organism>
<gene>
    <name evidence="2" type="ORF">SPHA_53477</name>
</gene>
<comment type="caution">
    <text evidence="2">The sequence shown here is derived from an EMBL/GenBank/DDBJ whole genome shotgun (WGS) entry which is preliminary data.</text>
</comment>
<dbReference type="Proteomes" id="UP000597762">
    <property type="component" value="Unassembled WGS sequence"/>
</dbReference>
<evidence type="ECO:0000256" key="1">
    <source>
        <dbReference type="SAM" id="MobiDB-lite"/>
    </source>
</evidence>
<feature type="region of interest" description="Disordered" evidence="1">
    <location>
        <begin position="1"/>
        <end position="48"/>
    </location>
</feature>
<evidence type="ECO:0000313" key="2">
    <source>
        <dbReference type="EMBL" id="CAE1299869.1"/>
    </source>
</evidence>
<feature type="compositionally biased region" description="Basic residues" evidence="1">
    <location>
        <begin position="128"/>
        <end position="137"/>
    </location>
</feature>